<dbReference type="AlphaFoldDB" id="A0A699KAC0"/>
<feature type="region of interest" description="Disordered" evidence="1">
    <location>
        <begin position="49"/>
        <end position="68"/>
    </location>
</feature>
<protein>
    <submittedName>
        <fullName evidence="2">Uncharacterized protein</fullName>
    </submittedName>
</protein>
<comment type="caution">
    <text evidence="2">The sequence shown here is derived from an EMBL/GenBank/DDBJ whole genome shotgun (WGS) entry which is preliminary data.</text>
</comment>
<feature type="non-terminal residue" evidence="2">
    <location>
        <position position="1"/>
    </location>
</feature>
<name>A0A699KAC0_TANCI</name>
<accession>A0A699KAC0</accession>
<evidence type="ECO:0000256" key="1">
    <source>
        <dbReference type="SAM" id="MobiDB-lite"/>
    </source>
</evidence>
<organism evidence="2">
    <name type="scientific">Tanacetum cinerariifolium</name>
    <name type="common">Dalmatian daisy</name>
    <name type="synonym">Chrysanthemum cinerariifolium</name>
    <dbReference type="NCBI Taxonomy" id="118510"/>
    <lineage>
        <taxon>Eukaryota</taxon>
        <taxon>Viridiplantae</taxon>
        <taxon>Streptophyta</taxon>
        <taxon>Embryophyta</taxon>
        <taxon>Tracheophyta</taxon>
        <taxon>Spermatophyta</taxon>
        <taxon>Magnoliopsida</taxon>
        <taxon>eudicotyledons</taxon>
        <taxon>Gunneridae</taxon>
        <taxon>Pentapetalae</taxon>
        <taxon>asterids</taxon>
        <taxon>campanulids</taxon>
        <taxon>Asterales</taxon>
        <taxon>Asteraceae</taxon>
        <taxon>Asteroideae</taxon>
        <taxon>Anthemideae</taxon>
        <taxon>Anthemidinae</taxon>
        <taxon>Tanacetum</taxon>
    </lineage>
</organism>
<dbReference type="EMBL" id="BKCJ010496216">
    <property type="protein sequence ID" value="GFA83082.1"/>
    <property type="molecule type" value="Genomic_DNA"/>
</dbReference>
<gene>
    <name evidence="2" type="ORF">Tci_655054</name>
</gene>
<proteinExistence type="predicted"/>
<evidence type="ECO:0000313" key="2">
    <source>
        <dbReference type="EMBL" id="GFA83082.1"/>
    </source>
</evidence>
<sequence length="68" mass="7737">KLKGVHILIEEEQLVADTIKALKENLDNTNNEETDDNVVHSDEYVNDDVDKMYDAEDVDIGKGDEEMD</sequence>
<reference evidence="2" key="1">
    <citation type="journal article" date="2019" name="Sci. Rep.">
        <title>Draft genome of Tanacetum cinerariifolium, the natural source of mosquito coil.</title>
        <authorList>
            <person name="Yamashiro T."/>
            <person name="Shiraishi A."/>
            <person name="Satake H."/>
            <person name="Nakayama K."/>
        </authorList>
    </citation>
    <scope>NUCLEOTIDE SEQUENCE</scope>
</reference>